<dbReference type="HOGENOM" id="CLU_1383969_0_0_1"/>
<reference evidence="3" key="1">
    <citation type="journal article" date="2011" name="PLoS Genet.">
        <title>Genomic analysis of the necrotrophic fungal pathogens Sclerotinia sclerotiorum and Botrytis cinerea.</title>
        <authorList>
            <person name="Amselem J."/>
            <person name="Cuomo C.A."/>
            <person name="van Kan J.A."/>
            <person name="Viaud M."/>
            <person name="Benito E.P."/>
            <person name="Couloux A."/>
            <person name="Coutinho P.M."/>
            <person name="de Vries R.P."/>
            <person name="Dyer P.S."/>
            <person name="Fillinger S."/>
            <person name="Fournier E."/>
            <person name="Gout L."/>
            <person name="Hahn M."/>
            <person name="Kohn L."/>
            <person name="Lapalu N."/>
            <person name="Plummer K.M."/>
            <person name="Pradier J.M."/>
            <person name="Quevillon E."/>
            <person name="Sharon A."/>
            <person name="Simon A."/>
            <person name="ten Have A."/>
            <person name="Tudzynski B."/>
            <person name="Tudzynski P."/>
            <person name="Wincker P."/>
            <person name="Andrew M."/>
            <person name="Anthouard V."/>
            <person name="Beever R.E."/>
            <person name="Beffa R."/>
            <person name="Benoit I."/>
            <person name="Bouzid O."/>
            <person name="Brault B."/>
            <person name="Chen Z."/>
            <person name="Choquer M."/>
            <person name="Collemare J."/>
            <person name="Cotton P."/>
            <person name="Danchin E.G."/>
            <person name="Da Silva C."/>
            <person name="Gautier A."/>
            <person name="Giraud C."/>
            <person name="Giraud T."/>
            <person name="Gonzalez C."/>
            <person name="Grossetete S."/>
            <person name="Guldener U."/>
            <person name="Henrissat B."/>
            <person name="Howlett B.J."/>
            <person name="Kodira C."/>
            <person name="Kretschmer M."/>
            <person name="Lappartient A."/>
            <person name="Leroch M."/>
            <person name="Levis C."/>
            <person name="Mauceli E."/>
            <person name="Neuveglise C."/>
            <person name="Oeser B."/>
            <person name="Pearson M."/>
            <person name="Poulain J."/>
            <person name="Poussereau N."/>
            <person name="Quesneville H."/>
            <person name="Rascle C."/>
            <person name="Schumacher J."/>
            <person name="Segurens B."/>
            <person name="Sexton A."/>
            <person name="Silva E."/>
            <person name="Sirven C."/>
            <person name="Soanes D.M."/>
            <person name="Talbot N.J."/>
            <person name="Templeton M."/>
            <person name="Yandava C."/>
            <person name="Yarden O."/>
            <person name="Zeng Q."/>
            <person name="Rollins J.A."/>
            <person name="Lebrun M.H."/>
            <person name="Dickman M."/>
        </authorList>
    </citation>
    <scope>NUCLEOTIDE SEQUENCE [LARGE SCALE GENOMIC DNA]</scope>
    <source>
        <strain evidence="3">T4</strain>
    </source>
</reference>
<proteinExistence type="predicted"/>
<dbReference type="STRING" id="999810.G2YWH0"/>
<evidence type="ECO:0000313" key="3">
    <source>
        <dbReference type="Proteomes" id="UP000008177"/>
    </source>
</evidence>
<dbReference type="EMBL" id="FQ790358">
    <property type="protein sequence ID" value="CCD55968.1"/>
    <property type="molecule type" value="Genomic_DNA"/>
</dbReference>
<accession>G2YWH0</accession>
<dbReference type="Gene3D" id="3.90.70.10">
    <property type="entry name" value="Cysteine proteinases"/>
    <property type="match status" value="1"/>
</dbReference>
<gene>
    <name evidence="2" type="ORF">BofuT4_P151000.1</name>
</gene>
<evidence type="ECO:0000313" key="2">
    <source>
        <dbReference type="EMBL" id="CCD55968.1"/>
    </source>
</evidence>
<dbReference type="Proteomes" id="UP000008177">
    <property type="component" value="Unplaced contigs"/>
</dbReference>
<feature type="region of interest" description="Disordered" evidence="1">
    <location>
        <begin position="1"/>
        <end position="37"/>
    </location>
</feature>
<dbReference type="InParanoid" id="G2YWH0"/>
<sequence>MNKFGGRKDKDKETSHKRDKSRDNKSAEKSNEKKSRSVSDIFTSLFVHIRNSKSEKEQDEDQEKISRIRSLLESDGHNDVKDDQILFCLNSIYANGNVEKAHQILLVFHNSLSGVIYPYDPKITMLGAQNSRGVTCWLDSFLASLFTVPTQFQELLNNFYEDPLKQNLIQLIRLWVNLMRSGILIEVNINKTRLRHT</sequence>
<name>G2YWH0_BOTF4</name>
<evidence type="ECO:0000256" key="1">
    <source>
        <dbReference type="SAM" id="MobiDB-lite"/>
    </source>
</evidence>
<dbReference type="OrthoDB" id="6287070at2759"/>
<dbReference type="AlphaFoldDB" id="G2YWH0"/>
<organism evidence="2 3">
    <name type="scientific">Botryotinia fuckeliana (strain T4)</name>
    <name type="common">Noble rot fungus</name>
    <name type="synonym">Botrytis cinerea</name>
    <dbReference type="NCBI Taxonomy" id="999810"/>
    <lineage>
        <taxon>Eukaryota</taxon>
        <taxon>Fungi</taxon>
        <taxon>Dikarya</taxon>
        <taxon>Ascomycota</taxon>
        <taxon>Pezizomycotina</taxon>
        <taxon>Leotiomycetes</taxon>
        <taxon>Helotiales</taxon>
        <taxon>Sclerotiniaceae</taxon>
        <taxon>Botrytis</taxon>
    </lineage>
</organism>
<protein>
    <submittedName>
        <fullName evidence="2">Uncharacterized protein</fullName>
    </submittedName>
</protein>